<dbReference type="AlphaFoldDB" id="A0A2N1N4Q6"/>
<evidence type="ECO:0000313" key="3">
    <source>
        <dbReference type="Proteomes" id="UP000233469"/>
    </source>
</evidence>
<comment type="caution">
    <text evidence="2">The sequence shown here is derived from an EMBL/GenBank/DDBJ whole genome shotgun (WGS) entry which is preliminary data.</text>
</comment>
<gene>
    <name evidence="2" type="ORF">RhiirC2_713038</name>
</gene>
<keyword evidence="1" id="KW-0472">Membrane</keyword>
<feature type="transmembrane region" description="Helical" evidence="1">
    <location>
        <begin position="19"/>
        <end position="36"/>
    </location>
</feature>
<dbReference type="Proteomes" id="UP000233469">
    <property type="component" value="Unassembled WGS sequence"/>
</dbReference>
<accession>A0A2N1N4Q6</accession>
<proteinExistence type="predicted"/>
<sequence length="150" mass="17601">FLTRDSTQLNSLGALDERIITSFMILIIVEIFHYVLNSMINNSIAEEYMGEVSQLIKNANRISNKNIIKIIRNKIDETQEENFCTALFNKNVFAIFLLKYYTRTVRQKEIIYIDENKFLEKEANLLKEAKILKAVKQFLKEAAKMENEKL</sequence>
<organism evidence="2 3">
    <name type="scientific">Rhizophagus irregularis</name>
    <dbReference type="NCBI Taxonomy" id="588596"/>
    <lineage>
        <taxon>Eukaryota</taxon>
        <taxon>Fungi</taxon>
        <taxon>Fungi incertae sedis</taxon>
        <taxon>Mucoromycota</taxon>
        <taxon>Glomeromycotina</taxon>
        <taxon>Glomeromycetes</taxon>
        <taxon>Glomerales</taxon>
        <taxon>Glomeraceae</taxon>
        <taxon>Rhizophagus</taxon>
    </lineage>
</organism>
<reference evidence="2 3" key="2">
    <citation type="submission" date="2017-10" db="EMBL/GenBank/DDBJ databases">
        <title>Extensive intraspecific genome diversity in a model arbuscular mycorrhizal fungus.</title>
        <authorList>
            <person name="Chen E.C.H."/>
            <person name="Morin E."/>
            <person name="Baudet D."/>
            <person name="Noel J."/>
            <person name="Ndikumana S."/>
            <person name="Charron P."/>
            <person name="St-Onge C."/>
            <person name="Giorgi J."/>
            <person name="Grigoriev I.V."/>
            <person name="Roux C."/>
            <person name="Martin F.M."/>
            <person name="Corradi N."/>
        </authorList>
    </citation>
    <scope>NUCLEOTIDE SEQUENCE [LARGE SCALE GENOMIC DNA]</scope>
    <source>
        <strain evidence="2 3">C2</strain>
    </source>
</reference>
<feature type="non-terminal residue" evidence="2">
    <location>
        <position position="1"/>
    </location>
</feature>
<protein>
    <submittedName>
        <fullName evidence="2">Uncharacterized protein</fullName>
    </submittedName>
</protein>
<evidence type="ECO:0000256" key="1">
    <source>
        <dbReference type="SAM" id="Phobius"/>
    </source>
</evidence>
<reference evidence="2 3" key="1">
    <citation type="submission" date="2016-04" db="EMBL/GenBank/DDBJ databases">
        <title>Genome analyses suggest a sexual origin of heterokaryosis in a supposedly ancient asexual fungus.</title>
        <authorList>
            <person name="Ropars J."/>
            <person name="Sedzielewska K."/>
            <person name="Noel J."/>
            <person name="Charron P."/>
            <person name="Farinelli L."/>
            <person name="Marton T."/>
            <person name="Kruger M."/>
            <person name="Pelin A."/>
            <person name="Brachmann A."/>
            <person name="Corradi N."/>
        </authorList>
    </citation>
    <scope>NUCLEOTIDE SEQUENCE [LARGE SCALE GENOMIC DNA]</scope>
    <source>
        <strain evidence="2 3">C2</strain>
    </source>
</reference>
<keyword evidence="1" id="KW-1133">Transmembrane helix</keyword>
<evidence type="ECO:0000313" key="2">
    <source>
        <dbReference type="EMBL" id="PKK68892.1"/>
    </source>
</evidence>
<dbReference type="EMBL" id="LLXL01000790">
    <property type="protein sequence ID" value="PKK68892.1"/>
    <property type="molecule type" value="Genomic_DNA"/>
</dbReference>
<keyword evidence="1" id="KW-0812">Transmembrane</keyword>
<name>A0A2N1N4Q6_9GLOM</name>